<dbReference type="Pfam" id="PF00577">
    <property type="entry name" value="Usher"/>
    <property type="match status" value="1"/>
</dbReference>
<keyword evidence="8 10" id="KW-0472">Membrane</keyword>
<dbReference type="GO" id="GO:0015473">
    <property type="term" value="F:fimbrial usher porin activity"/>
    <property type="evidence" value="ECO:0007669"/>
    <property type="project" value="InterPro"/>
</dbReference>
<evidence type="ECO:0000313" key="14">
    <source>
        <dbReference type="Proteomes" id="UP000023464"/>
    </source>
</evidence>
<dbReference type="PANTHER" id="PTHR30451:SF21">
    <property type="entry name" value="FIMBRIAL USHER DOMAIN-CONTAINING PROTEIN YDET-RELATED"/>
    <property type="match status" value="1"/>
</dbReference>
<evidence type="ECO:0000256" key="6">
    <source>
        <dbReference type="ARBA" id="ARBA00022692"/>
    </source>
</evidence>
<evidence type="ECO:0000259" key="12">
    <source>
        <dbReference type="Pfam" id="PF13954"/>
    </source>
</evidence>
<dbReference type="FunFam" id="2.60.40.2610:FF:000001">
    <property type="entry name" value="Outer membrane fimbrial usher protein"/>
    <property type="match status" value="1"/>
</dbReference>
<keyword evidence="14" id="KW-1185">Reference proteome</keyword>
<keyword evidence="5 10" id="KW-1029">Fimbrium biogenesis</keyword>
<evidence type="ECO:0000256" key="9">
    <source>
        <dbReference type="ARBA" id="ARBA00023237"/>
    </source>
</evidence>
<dbReference type="AlphaFoldDB" id="A0A022PNQ1"/>
<dbReference type="PANTHER" id="PTHR30451">
    <property type="entry name" value="OUTER MEMBRANE USHER PROTEIN"/>
    <property type="match status" value="1"/>
</dbReference>
<dbReference type="InterPro" id="IPR043142">
    <property type="entry name" value="PapC-like_C_sf"/>
</dbReference>
<dbReference type="Gene3D" id="3.10.20.410">
    <property type="match status" value="1"/>
</dbReference>
<comment type="caution">
    <text evidence="13">The sequence shown here is derived from an EMBL/GenBank/DDBJ whole genome shotgun (WGS) entry which is preliminary data.</text>
</comment>
<dbReference type="InterPro" id="IPR042186">
    <property type="entry name" value="FimD_plug_dom"/>
</dbReference>
<proteinExistence type="inferred from homology"/>
<dbReference type="GO" id="GO:0009279">
    <property type="term" value="C:cell outer membrane"/>
    <property type="evidence" value="ECO:0007669"/>
    <property type="project" value="UniProtKB-SubCell"/>
</dbReference>
<evidence type="ECO:0000259" key="11">
    <source>
        <dbReference type="Pfam" id="PF13953"/>
    </source>
</evidence>
<evidence type="ECO:0000256" key="1">
    <source>
        <dbReference type="ARBA" id="ARBA00004571"/>
    </source>
</evidence>
<sequence>MILVALLPRKKQPFNKTVILIYTRKLIMGKCSQHKINKQPYDIEHSWLLLLPFIATGVFFYPAKTYSEDYFNIHALEIGTDSGSPEDIDLSIFTQDDYPPGIYWVDIYLNRDKIDTRNVTFVTINNKLLPKLTIKQLQDMGVKIDTFPELFSLPPETELSDLSQYIPSASTPFNFSQQRLDISIPQAMLNNQARGYVSPELWQQGLTSLLINYNYSGSNTWQDNPSGSTQTHYLNLRTGANWQAWRLRNYSTYTSRDKNWKSINTYLQRDIHALKGQLTLGDSFTPSYIFEGVQFRGLQLASDDNMLPDSLQGFAPSVRGIAQSNAQVTIKQNGYIIYQTYVSPGPFVINDLFPTTTSGDLEVIIKEADGQEYRSTQSFSTIPIMLREGGLQYSITLGQYQSSNNRGQEPNFAQGALVYGFSNNITAYGGTIFSKDYQSIALGSGYNLGILGSLSFDITHANTDLPSNISTKGQSYRFQYAKDLSLTGTNFTLAGYRYSTRGFYDFKEANDIDDSNKSDWRYRTNKRSKLQLHINQSLGDFGSLYLSALQQNYWQQPGYERNINAGYSTNYNNINYSLNYTYSQLPDTNKNEQLFSFSIQIPLDRWLKNSWTSYNFNTNKNKDISHQVGLSGTALEDNNLIYSLQQSYTNHGTGAGGHIHAEYKGAYGQLSTGYSYDRHSHQLNYGLQGGIVAHPYGITLSQHLGDTLALVRADGAQGIKIQNNVGIATDWNGYAIIPYVSSYRKNRIALDTHSLADNVDIDVNAQTVIPTRGALVLADFKTRIGHRALINLYHQENPIPFGAVVTLEKLHDIDEINSAIVSHEGQVYLTGLPDSGRLLVKWGYKDIQECVVNYKLPEKSPLSGIYIIEEHCK</sequence>
<evidence type="ECO:0000256" key="10">
    <source>
        <dbReference type="RuleBase" id="RU003884"/>
    </source>
</evidence>
<feature type="domain" description="PapC-like C-terminal" evidence="11">
    <location>
        <begin position="789"/>
        <end position="858"/>
    </location>
</feature>
<keyword evidence="9 10" id="KW-0998">Cell outer membrane</keyword>
<evidence type="ECO:0000256" key="7">
    <source>
        <dbReference type="ARBA" id="ARBA00022729"/>
    </source>
</evidence>
<evidence type="ECO:0000256" key="3">
    <source>
        <dbReference type="ARBA" id="ARBA00022448"/>
    </source>
</evidence>
<dbReference type="InterPro" id="IPR025949">
    <property type="entry name" value="PapC-like_C"/>
</dbReference>
<organism evidence="13 14">
    <name type="scientific">Photorhabdus aegyptia</name>
    <dbReference type="NCBI Taxonomy" id="2805098"/>
    <lineage>
        <taxon>Bacteria</taxon>
        <taxon>Pseudomonadati</taxon>
        <taxon>Pseudomonadota</taxon>
        <taxon>Gammaproteobacteria</taxon>
        <taxon>Enterobacterales</taxon>
        <taxon>Morganellaceae</taxon>
        <taxon>Photorhabdus</taxon>
    </lineage>
</organism>
<dbReference type="FunFam" id="2.60.40.3110:FF:000001">
    <property type="entry name" value="Putative fimbrial outer membrane usher"/>
    <property type="match status" value="1"/>
</dbReference>
<evidence type="ECO:0000256" key="8">
    <source>
        <dbReference type="ARBA" id="ARBA00023136"/>
    </source>
</evidence>
<comment type="similarity">
    <text evidence="2 10">Belongs to the fimbrial export usher family.</text>
</comment>
<dbReference type="Proteomes" id="UP000023464">
    <property type="component" value="Unassembled WGS sequence"/>
</dbReference>
<evidence type="ECO:0000256" key="5">
    <source>
        <dbReference type="ARBA" id="ARBA00022558"/>
    </source>
</evidence>
<accession>A0A022PNQ1</accession>
<reference evidence="13 14" key="1">
    <citation type="submission" date="2014-03" db="EMBL/GenBank/DDBJ databases">
        <title>Draft Genome of Photorhabdus luminescens BA1, an Egyptian Isolate.</title>
        <authorList>
            <person name="Ghazal S."/>
            <person name="Hurst S.G.IV."/>
            <person name="Morris K."/>
            <person name="Thomas K."/>
            <person name="Tisa L.S."/>
        </authorList>
    </citation>
    <scope>NUCLEOTIDE SEQUENCE [LARGE SCALE GENOMIC DNA]</scope>
    <source>
        <strain evidence="13 14">BA1</strain>
    </source>
</reference>
<evidence type="ECO:0000256" key="2">
    <source>
        <dbReference type="ARBA" id="ARBA00008064"/>
    </source>
</evidence>
<keyword evidence="6 10" id="KW-0812">Transmembrane</keyword>
<evidence type="ECO:0000256" key="4">
    <source>
        <dbReference type="ARBA" id="ARBA00022452"/>
    </source>
</evidence>
<dbReference type="Gene3D" id="2.60.40.3110">
    <property type="match status" value="1"/>
</dbReference>
<dbReference type="Pfam" id="PF13953">
    <property type="entry name" value="PapC_C"/>
    <property type="match status" value="1"/>
</dbReference>
<dbReference type="SUPFAM" id="SSF141729">
    <property type="entry name" value="FimD N-terminal domain-like"/>
    <property type="match status" value="1"/>
</dbReference>
<dbReference type="InterPro" id="IPR018030">
    <property type="entry name" value="Fimbrial_membr_usher_CS"/>
</dbReference>
<feature type="domain" description="PapC N-terminal" evidence="12">
    <location>
        <begin position="70"/>
        <end position="216"/>
    </location>
</feature>
<name>A0A022PNQ1_9GAMM</name>
<keyword evidence="3 10" id="KW-0813">Transport</keyword>
<dbReference type="Gene3D" id="2.60.40.2070">
    <property type="match status" value="1"/>
</dbReference>
<keyword evidence="7" id="KW-0732">Signal</keyword>
<dbReference type="PATRIC" id="fig|1393736.3.peg.350"/>
<gene>
    <name evidence="13" type="ORF">BA1DRAFT_00343</name>
</gene>
<comment type="subcellular location">
    <subcellularLocation>
        <location evidence="1 10">Cell outer membrane</location>
        <topology evidence="1 10">Multi-pass membrane protein</topology>
    </subcellularLocation>
</comment>
<protein>
    <submittedName>
        <fullName evidence="13">P pilus assembly protein, porin PapC</fullName>
    </submittedName>
</protein>
<dbReference type="InterPro" id="IPR037224">
    <property type="entry name" value="PapC_N_sf"/>
</dbReference>
<dbReference type="Pfam" id="PF13954">
    <property type="entry name" value="PapC_N"/>
    <property type="match status" value="1"/>
</dbReference>
<dbReference type="InterPro" id="IPR000015">
    <property type="entry name" value="Fimb_usher"/>
</dbReference>
<dbReference type="EMBL" id="JFGV01000003">
    <property type="protein sequence ID" value="EYU17054.1"/>
    <property type="molecule type" value="Genomic_DNA"/>
</dbReference>
<dbReference type="PROSITE" id="PS01151">
    <property type="entry name" value="FIMBRIAL_USHER"/>
    <property type="match status" value="1"/>
</dbReference>
<dbReference type="InterPro" id="IPR025885">
    <property type="entry name" value="PapC_N"/>
</dbReference>
<dbReference type="GO" id="GO:0009297">
    <property type="term" value="P:pilus assembly"/>
    <property type="evidence" value="ECO:0007669"/>
    <property type="project" value="InterPro"/>
</dbReference>
<dbReference type="Gene3D" id="2.60.40.2610">
    <property type="entry name" value="Outer membrane usher protein FimD, plug domain"/>
    <property type="match status" value="1"/>
</dbReference>
<evidence type="ECO:0000313" key="13">
    <source>
        <dbReference type="EMBL" id="EYU17054.1"/>
    </source>
</evidence>
<keyword evidence="4" id="KW-1134">Transmembrane beta strand</keyword>